<evidence type="ECO:0000313" key="2">
    <source>
        <dbReference type="EMBL" id="MDX8050413.1"/>
    </source>
</evidence>
<dbReference type="Proteomes" id="UP001271792">
    <property type="component" value="Unassembled WGS sequence"/>
</dbReference>
<name>A0ABU4TQN8_9PSEU</name>
<accession>A0ABU4TQN8</accession>
<keyword evidence="3" id="KW-1185">Reference proteome</keyword>
<gene>
    <name evidence="2" type="ORF">SK571_13560</name>
</gene>
<reference evidence="2 3" key="1">
    <citation type="submission" date="2023-11" db="EMBL/GenBank/DDBJ databases">
        <title>Lentzea sokolovensis, sp. nov., Lentzea kristufkii, sp. nov., and Lentzea miocenensis, sp. nov., rare actinobacteria from Sokolov Coal Basin, Miocene lacustrine sediment, Czech Republic.</title>
        <authorList>
            <person name="Lara A."/>
            <person name="Kotroba L."/>
            <person name="Nouioui I."/>
            <person name="Neumann-Schaal M."/>
            <person name="Mast Y."/>
            <person name="Chronakova A."/>
        </authorList>
    </citation>
    <scope>NUCLEOTIDE SEQUENCE [LARGE SCALE GENOMIC DNA]</scope>
    <source>
        <strain evidence="2 3">BCCO 10_0798</strain>
    </source>
</reference>
<dbReference type="RefSeq" id="WP_319984386.1">
    <property type="nucleotide sequence ID" value="NZ_JAXAVV010000005.1"/>
</dbReference>
<organism evidence="2 3">
    <name type="scientific">Lentzea kristufekii</name>
    <dbReference type="NCBI Taxonomy" id="3095430"/>
    <lineage>
        <taxon>Bacteria</taxon>
        <taxon>Bacillati</taxon>
        <taxon>Actinomycetota</taxon>
        <taxon>Actinomycetes</taxon>
        <taxon>Pseudonocardiales</taxon>
        <taxon>Pseudonocardiaceae</taxon>
        <taxon>Lentzea</taxon>
    </lineage>
</organism>
<protein>
    <submittedName>
        <fullName evidence="2">Uncharacterized protein</fullName>
    </submittedName>
</protein>
<dbReference type="EMBL" id="JAXAVV010000005">
    <property type="protein sequence ID" value="MDX8050413.1"/>
    <property type="molecule type" value="Genomic_DNA"/>
</dbReference>
<feature type="region of interest" description="Disordered" evidence="1">
    <location>
        <begin position="1"/>
        <end position="23"/>
    </location>
</feature>
<reference evidence="2 3" key="2">
    <citation type="submission" date="2023-11" db="EMBL/GenBank/DDBJ databases">
        <authorList>
            <person name="Lara A.C."/>
            <person name="Chronakova A."/>
        </authorList>
    </citation>
    <scope>NUCLEOTIDE SEQUENCE [LARGE SCALE GENOMIC DNA]</scope>
    <source>
        <strain evidence="2 3">BCCO 10_0798</strain>
    </source>
</reference>
<proteinExistence type="predicted"/>
<sequence length="160" mass="17320">MVDRCSEVTPPVTRNTASDQGERTSGLAAAGANLWSLMTAGAMLGPMQKVLLLEACRIVDRLEKLDAQLRGVDREFLRLEPLDEDDVDRTYVLIVDKALSESRQQAATLKGLLAEIRQAGRTGVRPASGTGAPVREELPKEGSIAYLAAHIRDRATSPSH</sequence>
<evidence type="ECO:0000256" key="1">
    <source>
        <dbReference type="SAM" id="MobiDB-lite"/>
    </source>
</evidence>
<comment type="caution">
    <text evidence="2">The sequence shown here is derived from an EMBL/GenBank/DDBJ whole genome shotgun (WGS) entry which is preliminary data.</text>
</comment>
<evidence type="ECO:0000313" key="3">
    <source>
        <dbReference type="Proteomes" id="UP001271792"/>
    </source>
</evidence>